<dbReference type="Proteomes" id="UP000054937">
    <property type="component" value="Unassembled WGS sequence"/>
</dbReference>
<keyword evidence="6" id="KW-1185">Reference proteome</keyword>
<dbReference type="PANTHER" id="PTHR24113:SF12">
    <property type="entry name" value="RAN GTPASE-ACTIVATING PROTEIN 1"/>
    <property type="match status" value="1"/>
</dbReference>
<feature type="coiled-coil region" evidence="4">
    <location>
        <begin position="125"/>
        <end position="160"/>
    </location>
</feature>
<dbReference type="InParanoid" id="A0A0V0QFX0"/>
<evidence type="ECO:0000256" key="1">
    <source>
        <dbReference type="ARBA" id="ARBA00022468"/>
    </source>
</evidence>
<sequence>MAEIQQQTQQFQAGKQSVPKIDFPEMKCSIHRSPINFVCGNPEQKNRIFLCSRCVTSELENIKNFEPLIVYEDFVKFLSESTGLNSTPSEEAKDIVKSKSSNISQFNDHITQQKFEITQTVKQLNDKYQNKCSELAASLQEVLEEQKDIYADNYNKFEKEVEADYEKDAEMPKFHEIKSTIQGMNDLSQIEDYMRNIFRKKQQWKEASIQLRTIGIRSQDFYRDLVEGQGNKKPTFDQAEYLIEYWNNGLEKLISEIKRKSNCFSNMFQSSEGITLQINQLQELQLLTNKMVKPDTQIRLIFGGHKLTNELAEQIGSHLAALTNLKHLFLDFSQASISEETLTILLDQVKTLTGLTYLEFSCYGSKNKNIAAICLAKVLSNFVNLNELRLNFSFSDLHCQGAAALAEGITTLTQLTILRVDFSQNQIKEEGAKAWGASLEKLTNLEILQLNFGGFSNIKNRIKDEGATFLIKSLRFMPRLQDLELDLGYTGLHNSFTLEFALSVKELQNLKSVNIQFYNNGLTEKGGKKISKTLSKLANAEKVILNLNNNDLKKDGVREVIDGFRRNSTVQNLTLFLRNTGVSKEDSAIFKSNLTHGRNFKELNLHF</sequence>
<dbReference type="PANTHER" id="PTHR24113">
    <property type="entry name" value="RAN GTPASE-ACTIVATING PROTEIN 1"/>
    <property type="match status" value="1"/>
</dbReference>
<proteinExistence type="predicted"/>
<evidence type="ECO:0000256" key="2">
    <source>
        <dbReference type="ARBA" id="ARBA00022614"/>
    </source>
</evidence>
<dbReference type="OMA" id="QFSANKW"/>
<evidence type="ECO:0000256" key="3">
    <source>
        <dbReference type="ARBA" id="ARBA00022737"/>
    </source>
</evidence>
<name>A0A0V0QFX0_PSEPJ</name>
<dbReference type="GO" id="GO:0048471">
    <property type="term" value="C:perinuclear region of cytoplasm"/>
    <property type="evidence" value="ECO:0007669"/>
    <property type="project" value="TreeGrafter"/>
</dbReference>
<reference evidence="5 6" key="1">
    <citation type="journal article" date="2015" name="Sci. Rep.">
        <title>Genome of the facultative scuticociliatosis pathogen Pseudocohnilembus persalinus provides insight into its virulence through horizontal gene transfer.</title>
        <authorList>
            <person name="Xiong J."/>
            <person name="Wang G."/>
            <person name="Cheng J."/>
            <person name="Tian M."/>
            <person name="Pan X."/>
            <person name="Warren A."/>
            <person name="Jiang C."/>
            <person name="Yuan D."/>
            <person name="Miao W."/>
        </authorList>
    </citation>
    <scope>NUCLEOTIDE SEQUENCE [LARGE SCALE GENOMIC DNA]</scope>
    <source>
        <strain evidence="5">36N120E</strain>
    </source>
</reference>
<dbReference type="Gene3D" id="3.80.10.10">
    <property type="entry name" value="Ribonuclease Inhibitor"/>
    <property type="match status" value="1"/>
</dbReference>
<dbReference type="GO" id="GO:0006913">
    <property type="term" value="P:nucleocytoplasmic transport"/>
    <property type="evidence" value="ECO:0007669"/>
    <property type="project" value="TreeGrafter"/>
</dbReference>
<dbReference type="GO" id="GO:0005829">
    <property type="term" value="C:cytosol"/>
    <property type="evidence" value="ECO:0007669"/>
    <property type="project" value="TreeGrafter"/>
</dbReference>
<keyword evidence="2" id="KW-0433">Leucine-rich repeat</keyword>
<comment type="caution">
    <text evidence="5">The sequence shown here is derived from an EMBL/GenBank/DDBJ whole genome shotgun (WGS) entry which is preliminary data.</text>
</comment>
<dbReference type="InterPro" id="IPR027038">
    <property type="entry name" value="RanGap"/>
</dbReference>
<dbReference type="GO" id="GO:0005634">
    <property type="term" value="C:nucleus"/>
    <property type="evidence" value="ECO:0007669"/>
    <property type="project" value="TreeGrafter"/>
</dbReference>
<evidence type="ECO:0000313" key="5">
    <source>
        <dbReference type="EMBL" id="KRX01068.1"/>
    </source>
</evidence>
<organism evidence="5 6">
    <name type="scientific">Pseudocohnilembus persalinus</name>
    <name type="common">Ciliate</name>
    <dbReference type="NCBI Taxonomy" id="266149"/>
    <lineage>
        <taxon>Eukaryota</taxon>
        <taxon>Sar</taxon>
        <taxon>Alveolata</taxon>
        <taxon>Ciliophora</taxon>
        <taxon>Intramacronucleata</taxon>
        <taxon>Oligohymenophorea</taxon>
        <taxon>Scuticociliatia</taxon>
        <taxon>Philasterida</taxon>
        <taxon>Pseudocohnilembidae</taxon>
        <taxon>Pseudocohnilembus</taxon>
    </lineage>
</organism>
<keyword evidence="4" id="KW-0175">Coiled coil</keyword>
<keyword evidence="3" id="KW-0677">Repeat</keyword>
<keyword evidence="1" id="KW-0343">GTPase activation</keyword>
<evidence type="ECO:0000256" key="4">
    <source>
        <dbReference type="SAM" id="Coils"/>
    </source>
</evidence>
<dbReference type="InterPro" id="IPR032675">
    <property type="entry name" value="LRR_dom_sf"/>
</dbReference>
<protein>
    <submittedName>
        <fullName evidence="5">Uncharacterized protein</fullName>
    </submittedName>
</protein>
<gene>
    <name evidence="5" type="ORF">PPERSA_00816</name>
</gene>
<dbReference type="OrthoDB" id="312856at2759"/>
<dbReference type="EMBL" id="LDAU01000179">
    <property type="protein sequence ID" value="KRX01068.1"/>
    <property type="molecule type" value="Genomic_DNA"/>
</dbReference>
<dbReference type="GO" id="GO:0005096">
    <property type="term" value="F:GTPase activator activity"/>
    <property type="evidence" value="ECO:0007669"/>
    <property type="project" value="UniProtKB-KW"/>
</dbReference>
<dbReference type="SUPFAM" id="SSF52047">
    <property type="entry name" value="RNI-like"/>
    <property type="match status" value="1"/>
</dbReference>
<dbReference type="AlphaFoldDB" id="A0A0V0QFX0"/>
<evidence type="ECO:0000313" key="6">
    <source>
        <dbReference type="Proteomes" id="UP000054937"/>
    </source>
</evidence>
<accession>A0A0V0QFX0</accession>
<dbReference type="GO" id="GO:0031267">
    <property type="term" value="F:small GTPase binding"/>
    <property type="evidence" value="ECO:0007669"/>
    <property type="project" value="TreeGrafter"/>
</dbReference>